<keyword evidence="2" id="KW-1185">Reference proteome</keyword>
<dbReference type="RefSeq" id="WP_109684084.1">
    <property type="nucleotide sequence ID" value="NZ_QGDN01000001.1"/>
</dbReference>
<accession>A0A2Y8ZNK2</accession>
<dbReference type="OrthoDB" id="4753565at2"/>
<organism evidence="1 2">
    <name type="scientific">Branchiibius hedensis</name>
    <dbReference type="NCBI Taxonomy" id="672460"/>
    <lineage>
        <taxon>Bacteria</taxon>
        <taxon>Bacillati</taxon>
        <taxon>Actinomycetota</taxon>
        <taxon>Actinomycetes</taxon>
        <taxon>Micrococcales</taxon>
        <taxon>Dermacoccaceae</taxon>
        <taxon>Branchiibius</taxon>
    </lineage>
</organism>
<evidence type="ECO:0008006" key="3">
    <source>
        <dbReference type="Google" id="ProtNLM"/>
    </source>
</evidence>
<evidence type="ECO:0000313" key="2">
    <source>
        <dbReference type="Proteomes" id="UP000250028"/>
    </source>
</evidence>
<reference evidence="2" key="1">
    <citation type="submission" date="2016-10" db="EMBL/GenBank/DDBJ databases">
        <authorList>
            <person name="Varghese N."/>
            <person name="Submissions S."/>
        </authorList>
    </citation>
    <scope>NUCLEOTIDE SEQUENCE [LARGE SCALE GENOMIC DNA]</scope>
    <source>
        <strain evidence="2">DSM 22951</strain>
    </source>
</reference>
<evidence type="ECO:0000313" key="1">
    <source>
        <dbReference type="EMBL" id="SSA33374.1"/>
    </source>
</evidence>
<proteinExistence type="predicted"/>
<protein>
    <recommendedName>
        <fullName evidence="3">Homeodomain-like domain-containing protein</fullName>
    </recommendedName>
</protein>
<dbReference type="AlphaFoldDB" id="A0A2Y8ZNK2"/>
<sequence length="65" mass="7255">MSTTEADVRAVAATFHHARAHHTERKEHLAATVRNAYADGATEVDLAAWAGVDRMTIRRWLGKKK</sequence>
<gene>
    <name evidence="1" type="ORF">SAMN04489750_0649</name>
</gene>
<name>A0A2Y8ZNK2_9MICO</name>
<dbReference type="Proteomes" id="UP000250028">
    <property type="component" value="Unassembled WGS sequence"/>
</dbReference>
<dbReference type="EMBL" id="UESZ01000001">
    <property type="protein sequence ID" value="SSA33374.1"/>
    <property type="molecule type" value="Genomic_DNA"/>
</dbReference>